<dbReference type="InterPro" id="IPR036388">
    <property type="entry name" value="WH-like_DNA-bd_sf"/>
</dbReference>
<feature type="domain" description="HTH asnC-type" evidence="4">
    <location>
        <begin position="6"/>
        <end position="67"/>
    </location>
</feature>
<dbReference type="KEGG" id="phao:HF685_04980"/>
<dbReference type="PANTHER" id="PTHR30154">
    <property type="entry name" value="LEUCINE-RESPONSIVE REGULATORY PROTEIN"/>
    <property type="match status" value="1"/>
</dbReference>
<dbReference type="SMART" id="SM00344">
    <property type="entry name" value="HTH_ASNC"/>
    <property type="match status" value="1"/>
</dbReference>
<evidence type="ECO:0000259" key="4">
    <source>
        <dbReference type="PROSITE" id="PS50956"/>
    </source>
</evidence>
<dbReference type="InterPro" id="IPR000485">
    <property type="entry name" value="AsnC-type_HTH_dom"/>
</dbReference>
<dbReference type="AlphaFoldDB" id="A0A6H2DRD4"/>
<dbReference type="GO" id="GO:0005829">
    <property type="term" value="C:cytosol"/>
    <property type="evidence" value="ECO:0007669"/>
    <property type="project" value="TreeGrafter"/>
</dbReference>
<dbReference type="SUPFAM" id="SSF46785">
    <property type="entry name" value="Winged helix' DNA-binding domain"/>
    <property type="match status" value="1"/>
</dbReference>
<accession>A0A6H2DRD4</accession>
<protein>
    <submittedName>
        <fullName evidence="5">Lrp/AsnC family transcriptional regulator</fullName>
    </submittedName>
</protein>
<evidence type="ECO:0000313" key="5">
    <source>
        <dbReference type="EMBL" id="QJB70687.1"/>
    </source>
</evidence>
<reference evidence="5 6" key="1">
    <citation type="submission" date="2020-04" db="EMBL/GenBank/DDBJ databases">
        <title>Genome sequence for Sphingorhabdus sp. strain M1.</title>
        <authorList>
            <person name="Park S.-J."/>
        </authorList>
    </citation>
    <scope>NUCLEOTIDE SEQUENCE [LARGE SCALE GENOMIC DNA]</scope>
    <source>
        <strain evidence="5 6">JK6</strain>
    </source>
</reference>
<dbReference type="GO" id="GO:0043565">
    <property type="term" value="F:sequence-specific DNA binding"/>
    <property type="evidence" value="ECO:0007669"/>
    <property type="project" value="InterPro"/>
</dbReference>
<dbReference type="Pfam" id="PF13412">
    <property type="entry name" value="HTH_24"/>
    <property type="match status" value="1"/>
</dbReference>
<dbReference type="EMBL" id="CP051217">
    <property type="protein sequence ID" value="QJB70687.1"/>
    <property type="molecule type" value="Genomic_DNA"/>
</dbReference>
<proteinExistence type="predicted"/>
<dbReference type="InterPro" id="IPR019888">
    <property type="entry name" value="Tscrpt_reg_AsnC-like"/>
</dbReference>
<keyword evidence="3" id="KW-0804">Transcription</keyword>
<keyword evidence="6" id="KW-1185">Reference proteome</keyword>
<keyword evidence="1" id="KW-0805">Transcription regulation</keyword>
<dbReference type="InterPro" id="IPR019885">
    <property type="entry name" value="Tscrpt_reg_HTH_AsnC-type_CS"/>
</dbReference>
<dbReference type="Gene3D" id="3.30.70.920">
    <property type="match status" value="1"/>
</dbReference>
<dbReference type="Pfam" id="PF01037">
    <property type="entry name" value="AsnC_trans_reg"/>
    <property type="match status" value="1"/>
</dbReference>
<dbReference type="InterPro" id="IPR019887">
    <property type="entry name" value="Tscrpt_reg_AsnC/Lrp_C"/>
</dbReference>
<dbReference type="PRINTS" id="PR00033">
    <property type="entry name" value="HTHASNC"/>
</dbReference>
<dbReference type="InterPro" id="IPR011991">
    <property type="entry name" value="ArsR-like_HTH"/>
</dbReference>
<evidence type="ECO:0000256" key="1">
    <source>
        <dbReference type="ARBA" id="ARBA00023015"/>
    </source>
</evidence>
<dbReference type="CDD" id="cd00090">
    <property type="entry name" value="HTH_ARSR"/>
    <property type="match status" value="1"/>
</dbReference>
<gene>
    <name evidence="5" type="ORF">HF685_04980</name>
</gene>
<dbReference type="GO" id="GO:0043200">
    <property type="term" value="P:response to amino acid"/>
    <property type="evidence" value="ECO:0007669"/>
    <property type="project" value="TreeGrafter"/>
</dbReference>
<dbReference type="PROSITE" id="PS50956">
    <property type="entry name" value="HTH_ASNC_2"/>
    <property type="match status" value="1"/>
</dbReference>
<dbReference type="Proteomes" id="UP000501600">
    <property type="component" value="Chromosome"/>
</dbReference>
<dbReference type="InterPro" id="IPR036390">
    <property type="entry name" value="WH_DNA-bd_sf"/>
</dbReference>
<keyword evidence="2" id="KW-0238">DNA-binding</keyword>
<evidence type="ECO:0000313" key="6">
    <source>
        <dbReference type="Proteomes" id="UP000501600"/>
    </source>
</evidence>
<evidence type="ECO:0000256" key="3">
    <source>
        <dbReference type="ARBA" id="ARBA00023163"/>
    </source>
</evidence>
<organism evidence="5 6">
    <name type="scientific">Parasphingorhabdus halotolerans</name>
    <dbReference type="NCBI Taxonomy" id="2725558"/>
    <lineage>
        <taxon>Bacteria</taxon>
        <taxon>Pseudomonadati</taxon>
        <taxon>Pseudomonadota</taxon>
        <taxon>Alphaproteobacteria</taxon>
        <taxon>Sphingomonadales</taxon>
        <taxon>Sphingomonadaceae</taxon>
        <taxon>Parasphingorhabdus</taxon>
    </lineage>
</organism>
<dbReference type="GO" id="GO:0006355">
    <property type="term" value="P:regulation of DNA-templated transcription"/>
    <property type="evidence" value="ECO:0007669"/>
    <property type="project" value="UniProtKB-ARBA"/>
</dbReference>
<dbReference type="InterPro" id="IPR011008">
    <property type="entry name" value="Dimeric_a/b-barrel"/>
</dbReference>
<name>A0A6H2DRD4_9SPHN</name>
<evidence type="ECO:0000256" key="2">
    <source>
        <dbReference type="ARBA" id="ARBA00023125"/>
    </source>
</evidence>
<dbReference type="Gene3D" id="1.10.10.10">
    <property type="entry name" value="Winged helix-like DNA-binding domain superfamily/Winged helix DNA-binding domain"/>
    <property type="match status" value="1"/>
</dbReference>
<sequence length="155" mass="17297">MDKSNFDDIDRSILRALQGNARLSMLELSDTVGLSPTPCARRVRRLEADGFILDYHAQLNESAIGYGFSVFVSVQLDKQVDDALQAFEHAIEQYPEVVNCWLMTGNRDYLMRIAVADLAGYESFLTGKLTKIPGVASIESSIPIRQVKAQLSREI</sequence>
<dbReference type="SUPFAM" id="SSF54909">
    <property type="entry name" value="Dimeric alpha+beta barrel"/>
    <property type="match status" value="1"/>
</dbReference>
<dbReference type="PANTHER" id="PTHR30154:SF34">
    <property type="entry name" value="TRANSCRIPTIONAL REGULATOR AZLB"/>
    <property type="match status" value="1"/>
</dbReference>
<dbReference type="PROSITE" id="PS00519">
    <property type="entry name" value="HTH_ASNC_1"/>
    <property type="match status" value="1"/>
</dbReference>